<evidence type="ECO:0000313" key="7">
    <source>
        <dbReference type="Proteomes" id="UP000001542"/>
    </source>
</evidence>
<evidence type="ECO:0000256" key="2">
    <source>
        <dbReference type="ARBA" id="ARBA00023125"/>
    </source>
</evidence>
<dbReference type="InterPro" id="IPR009057">
    <property type="entry name" value="Homeodomain-like_sf"/>
</dbReference>
<dbReference type="eggNOG" id="KOG0048">
    <property type="taxonomic scope" value="Eukaryota"/>
</dbReference>
<feature type="domain" description="Myb-like" evidence="4">
    <location>
        <begin position="125"/>
        <end position="175"/>
    </location>
</feature>
<sequence length="223" mass="25959">MNQESDSAHELNPLAPTRTRNRTKAMGPASWTPEEDKLLAELVQHSRDWSTIAKNFPGKTNRQVLAHWNKVVNPNIVRGSWTGEEDQIIIDWVAKNGPSQWSSLAELLPGRIPKQCRERWCNRLDPNINRSSWTQEEDNILITTMKQIGPKWAEIARRLPGRTDNSVKNRWNSTLKRIMERESLRKTNTVNTDNTIKPIDTLEQNRKLLEQMLRRQQNLPQNK</sequence>
<evidence type="ECO:0000313" key="6">
    <source>
        <dbReference type="EMBL" id="EAY10063.1"/>
    </source>
</evidence>
<dbReference type="PROSITE" id="PS50090">
    <property type="entry name" value="MYB_LIKE"/>
    <property type="match status" value="3"/>
</dbReference>
<accession>A2EBB8</accession>
<dbReference type="STRING" id="5722.A2EBB8"/>
<dbReference type="PANTHER" id="PTHR45614:SF25">
    <property type="entry name" value="MYB PROTEIN"/>
    <property type="match status" value="1"/>
</dbReference>
<feature type="domain" description="Myb-like" evidence="4">
    <location>
        <begin position="73"/>
        <end position="124"/>
    </location>
</feature>
<dbReference type="PROSITE" id="PS51294">
    <property type="entry name" value="HTH_MYB"/>
    <property type="match status" value="3"/>
</dbReference>
<dbReference type="GO" id="GO:0000981">
    <property type="term" value="F:DNA-binding transcription factor activity, RNA polymerase II-specific"/>
    <property type="evidence" value="ECO:0000318"/>
    <property type="project" value="GO_Central"/>
</dbReference>
<evidence type="ECO:0000259" key="5">
    <source>
        <dbReference type="PROSITE" id="PS51294"/>
    </source>
</evidence>
<dbReference type="Pfam" id="PF00249">
    <property type="entry name" value="Myb_DNA-binding"/>
    <property type="match status" value="1"/>
</dbReference>
<dbReference type="EMBL" id="DS113345">
    <property type="protein sequence ID" value="EAY10063.1"/>
    <property type="molecule type" value="Genomic_DNA"/>
</dbReference>
<dbReference type="OMA" id="PHWAQIA"/>
<evidence type="ECO:0000256" key="3">
    <source>
        <dbReference type="SAM" id="MobiDB-lite"/>
    </source>
</evidence>
<dbReference type="Proteomes" id="UP000001542">
    <property type="component" value="Unassembled WGS sequence"/>
</dbReference>
<keyword evidence="1" id="KW-0677">Repeat</keyword>
<name>A2EBB8_TRIV3</name>
<feature type="domain" description="HTH myb-type" evidence="5">
    <location>
        <begin position="30"/>
        <end position="72"/>
    </location>
</feature>
<dbReference type="VEuPathDB" id="TrichDB:TVAGG3_0309520"/>
<dbReference type="FunFam" id="1.10.10.60:FF:000010">
    <property type="entry name" value="Transcriptional activator Myb isoform A"/>
    <property type="match status" value="1"/>
</dbReference>
<keyword evidence="2 6" id="KW-0238">DNA-binding</keyword>
<dbReference type="GO" id="GO:0000978">
    <property type="term" value="F:RNA polymerase II cis-regulatory region sequence-specific DNA binding"/>
    <property type="evidence" value="ECO:0000318"/>
    <property type="project" value="GO_Central"/>
</dbReference>
<dbReference type="KEGG" id="tva:4767994"/>
<dbReference type="SUPFAM" id="SSF46689">
    <property type="entry name" value="Homeodomain-like"/>
    <property type="match status" value="3"/>
</dbReference>
<feature type="domain" description="HTH myb-type" evidence="5">
    <location>
        <begin position="129"/>
        <end position="179"/>
    </location>
</feature>
<organism evidence="6 7">
    <name type="scientific">Trichomonas vaginalis (strain ATCC PRA-98 / G3)</name>
    <dbReference type="NCBI Taxonomy" id="412133"/>
    <lineage>
        <taxon>Eukaryota</taxon>
        <taxon>Metamonada</taxon>
        <taxon>Parabasalia</taxon>
        <taxon>Trichomonadida</taxon>
        <taxon>Trichomonadidae</taxon>
        <taxon>Trichomonas</taxon>
    </lineage>
</organism>
<evidence type="ECO:0000256" key="1">
    <source>
        <dbReference type="ARBA" id="ARBA00022737"/>
    </source>
</evidence>
<feature type="domain" description="Myb-like" evidence="4">
    <location>
        <begin position="23"/>
        <end position="72"/>
    </location>
</feature>
<dbReference type="PANTHER" id="PTHR45614">
    <property type="entry name" value="MYB PROTEIN-RELATED"/>
    <property type="match status" value="1"/>
</dbReference>
<dbReference type="VEuPathDB" id="TrichDB:TVAG_329500"/>
<dbReference type="SMART" id="SM00717">
    <property type="entry name" value="SANT"/>
    <property type="match status" value="3"/>
</dbReference>
<feature type="domain" description="HTH myb-type" evidence="5">
    <location>
        <begin position="73"/>
        <end position="128"/>
    </location>
</feature>
<reference evidence="6" key="1">
    <citation type="submission" date="2006-10" db="EMBL/GenBank/DDBJ databases">
        <authorList>
            <person name="Amadeo P."/>
            <person name="Zhao Q."/>
            <person name="Wortman J."/>
            <person name="Fraser-Liggett C."/>
            <person name="Carlton J."/>
        </authorList>
    </citation>
    <scope>NUCLEOTIDE SEQUENCE</scope>
    <source>
        <strain evidence="6">G3</strain>
    </source>
</reference>
<dbReference type="AlphaFoldDB" id="A2EBB8"/>
<dbReference type="InterPro" id="IPR001005">
    <property type="entry name" value="SANT/Myb"/>
</dbReference>
<dbReference type="CDD" id="cd00167">
    <property type="entry name" value="SANT"/>
    <property type="match status" value="3"/>
</dbReference>
<keyword evidence="7" id="KW-1185">Reference proteome</keyword>
<dbReference type="InterPro" id="IPR017930">
    <property type="entry name" value="Myb_dom"/>
</dbReference>
<dbReference type="Pfam" id="PF13921">
    <property type="entry name" value="Myb_DNA-bind_6"/>
    <property type="match status" value="1"/>
</dbReference>
<feature type="region of interest" description="Disordered" evidence="3">
    <location>
        <begin position="1"/>
        <end position="33"/>
    </location>
</feature>
<protein>
    <submittedName>
        <fullName evidence="6">Myb-like DNA-binding domain containing protein</fullName>
    </submittedName>
</protein>
<dbReference type="InParanoid" id="A2EBB8"/>
<gene>
    <name evidence="6" type="ORF">TVAG_329500</name>
</gene>
<dbReference type="InterPro" id="IPR050560">
    <property type="entry name" value="MYB_TF"/>
</dbReference>
<proteinExistence type="predicted"/>
<dbReference type="Gene3D" id="1.10.10.60">
    <property type="entry name" value="Homeodomain-like"/>
    <property type="match status" value="3"/>
</dbReference>
<dbReference type="GO" id="GO:0006355">
    <property type="term" value="P:regulation of DNA-templated transcription"/>
    <property type="evidence" value="ECO:0000318"/>
    <property type="project" value="GO_Central"/>
</dbReference>
<dbReference type="GO" id="GO:0005634">
    <property type="term" value="C:nucleus"/>
    <property type="evidence" value="ECO:0000318"/>
    <property type="project" value="GO_Central"/>
</dbReference>
<dbReference type="RefSeq" id="XP_001322286.1">
    <property type="nucleotide sequence ID" value="XM_001322251.1"/>
</dbReference>
<reference evidence="6" key="2">
    <citation type="journal article" date="2007" name="Science">
        <title>Draft genome sequence of the sexually transmitted pathogen Trichomonas vaginalis.</title>
        <authorList>
            <person name="Carlton J.M."/>
            <person name="Hirt R.P."/>
            <person name="Silva J.C."/>
            <person name="Delcher A.L."/>
            <person name="Schatz M."/>
            <person name="Zhao Q."/>
            <person name="Wortman J.R."/>
            <person name="Bidwell S.L."/>
            <person name="Alsmark U.C.M."/>
            <person name="Besteiro S."/>
            <person name="Sicheritz-Ponten T."/>
            <person name="Noel C.J."/>
            <person name="Dacks J.B."/>
            <person name="Foster P.G."/>
            <person name="Simillion C."/>
            <person name="Van de Peer Y."/>
            <person name="Miranda-Saavedra D."/>
            <person name="Barton G.J."/>
            <person name="Westrop G.D."/>
            <person name="Mueller S."/>
            <person name="Dessi D."/>
            <person name="Fiori P.L."/>
            <person name="Ren Q."/>
            <person name="Paulsen I."/>
            <person name="Zhang H."/>
            <person name="Bastida-Corcuera F.D."/>
            <person name="Simoes-Barbosa A."/>
            <person name="Brown M.T."/>
            <person name="Hayes R.D."/>
            <person name="Mukherjee M."/>
            <person name="Okumura C.Y."/>
            <person name="Schneider R."/>
            <person name="Smith A.J."/>
            <person name="Vanacova S."/>
            <person name="Villalvazo M."/>
            <person name="Haas B.J."/>
            <person name="Pertea M."/>
            <person name="Feldblyum T.V."/>
            <person name="Utterback T.R."/>
            <person name="Shu C.L."/>
            <person name="Osoegawa K."/>
            <person name="de Jong P.J."/>
            <person name="Hrdy I."/>
            <person name="Horvathova L."/>
            <person name="Zubacova Z."/>
            <person name="Dolezal P."/>
            <person name="Malik S.B."/>
            <person name="Logsdon J.M. Jr."/>
            <person name="Henze K."/>
            <person name="Gupta A."/>
            <person name="Wang C.C."/>
            <person name="Dunne R.L."/>
            <person name="Upcroft J.A."/>
            <person name="Upcroft P."/>
            <person name="White O."/>
            <person name="Salzberg S.L."/>
            <person name="Tang P."/>
            <person name="Chiu C.-H."/>
            <person name="Lee Y.-S."/>
            <person name="Embley T.M."/>
            <person name="Coombs G.H."/>
            <person name="Mottram J.C."/>
            <person name="Tachezy J."/>
            <person name="Fraser-Liggett C.M."/>
            <person name="Johnson P.J."/>
        </authorList>
    </citation>
    <scope>NUCLEOTIDE SEQUENCE [LARGE SCALE GENOMIC DNA]</scope>
    <source>
        <strain evidence="6">G3</strain>
    </source>
</reference>
<dbReference type="SMR" id="A2EBB8"/>
<dbReference type="OrthoDB" id="2143914at2759"/>
<evidence type="ECO:0000259" key="4">
    <source>
        <dbReference type="PROSITE" id="PS50090"/>
    </source>
</evidence>